<sequence length="291" mass="32153">MSHRLLFGQNKAIKQLVNSYLVSSLSIFTNKEEITGIKGIKVPLYQGGYNQKILYISGVAMRISKSQNLPVMDGAGAIATLAKGIAGHLSQNSDSLFRVKVVPPGEIHIELMDSTLAAWLQNLIVAKKTGDLINNFLDDQLPTSLSSLKVFAIQYAHSRCCSLLRLGQQEGLIELDRTDFNGFMAVNSIRLLNCEQKLLLNHSDESFLIYQLVKVVDDLVCADSSSIDWAKVGGNLSQAFERFWCNCRIWGEVKIHDPELAQARLGLLIATQLVLRSVLEDKLGIVAPVEL</sequence>
<dbReference type="InterPro" id="IPR009080">
    <property type="entry name" value="tRNAsynth_Ia_anticodon-bd"/>
</dbReference>
<evidence type="ECO:0000256" key="3">
    <source>
        <dbReference type="ARBA" id="ARBA00022840"/>
    </source>
</evidence>
<evidence type="ECO:0000256" key="1">
    <source>
        <dbReference type="ARBA" id="ARBA00022598"/>
    </source>
</evidence>
<evidence type="ECO:0000259" key="4">
    <source>
        <dbReference type="SMART" id="SM00836"/>
    </source>
</evidence>
<accession>A0A1Z4V3Q9</accession>
<dbReference type="KEGG" id="dcm:NIES806_23280"/>
<dbReference type="Proteomes" id="UP000218702">
    <property type="component" value="Chromosome"/>
</dbReference>
<keyword evidence="6" id="KW-1185">Reference proteome</keyword>
<dbReference type="AlphaFoldDB" id="A0A1Z4V3Q9"/>
<evidence type="ECO:0000256" key="2">
    <source>
        <dbReference type="ARBA" id="ARBA00022741"/>
    </source>
</evidence>
<protein>
    <submittedName>
        <fullName evidence="5">DALR anticodon-binding domain-containing protein</fullName>
    </submittedName>
</protein>
<dbReference type="GO" id="GO:0004814">
    <property type="term" value="F:arginine-tRNA ligase activity"/>
    <property type="evidence" value="ECO:0007669"/>
    <property type="project" value="InterPro"/>
</dbReference>
<dbReference type="InterPro" id="IPR008909">
    <property type="entry name" value="DALR_anticod-bd"/>
</dbReference>
<proteinExistence type="predicted"/>
<organism evidence="5 6">
    <name type="scientific">Dolichospermum compactum NIES-806</name>
    <dbReference type="NCBI Taxonomy" id="1973481"/>
    <lineage>
        <taxon>Bacteria</taxon>
        <taxon>Bacillati</taxon>
        <taxon>Cyanobacteriota</taxon>
        <taxon>Cyanophyceae</taxon>
        <taxon>Nostocales</taxon>
        <taxon>Aphanizomenonaceae</taxon>
        <taxon>Dolichospermum</taxon>
        <taxon>Dolichospermum compactum</taxon>
    </lineage>
</organism>
<feature type="domain" description="DALR anticodon binding" evidence="4">
    <location>
        <begin position="153"/>
        <end position="291"/>
    </location>
</feature>
<gene>
    <name evidence="5" type="ORF">NIES806_23280</name>
</gene>
<dbReference type="Gene3D" id="1.10.730.10">
    <property type="entry name" value="Isoleucyl-tRNA Synthetase, Domain 1"/>
    <property type="match status" value="1"/>
</dbReference>
<dbReference type="GO" id="GO:0006420">
    <property type="term" value="P:arginyl-tRNA aminoacylation"/>
    <property type="evidence" value="ECO:0007669"/>
    <property type="project" value="InterPro"/>
</dbReference>
<evidence type="ECO:0000313" key="6">
    <source>
        <dbReference type="Proteomes" id="UP000218702"/>
    </source>
</evidence>
<dbReference type="EMBL" id="AP018316">
    <property type="protein sequence ID" value="BAZ86118.1"/>
    <property type="molecule type" value="Genomic_DNA"/>
</dbReference>
<keyword evidence="1" id="KW-0436">Ligase</keyword>
<dbReference type="SUPFAM" id="SSF47323">
    <property type="entry name" value="Anticodon-binding domain of a subclass of class I aminoacyl-tRNA synthetases"/>
    <property type="match status" value="1"/>
</dbReference>
<dbReference type="Pfam" id="PF05746">
    <property type="entry name" value="DALR_1"/>
    <property type="match status" value="1"/>
</dbReference>
<dbReference type="SMART" id="SM00836">
    <property type="entry name" value="DALR_1"/>
    <property type="match status" value="1"/>
</dbReference>
<evidence type="ECO:0000313" key="5">
    <source>
        <dbReference type="EMBL" id="BAZ86118.1"/>
    </source>
</evidence>
<dbReference type="OrthoDB" id="9805987at2"/>
<name>A0A1Z4V3Q9_9CYAN</name>
<dbReference type="GO" id="GO:0005524">
    <property type="term" value="F:ATP binding"/>
    <property type="evidence" value="ECO:0007669"/>
    <property type="project" value="UniProtKB-KW"/>
</dbReference>
<reference evidence="5 6" key="1">
    <citation type="submission" date="2017-06" db="EMBL/GenBank/DDBJ databases">
        <title>Genome sequencing of cyanobaciteial culture collection at National Institute for Environmental Studies (NIES).</title>
        <authorList>
            <person name="Hirose Y."/>
            <person name="Shimura Y."/>
            <person name="Fujisawa T."/>
            <person name="Nakamura Y."/>
            <person name="Kawachi M."/>
        </authorList>
    </citation>
    <scope>NUCLEOTIDE SEQUENCE [LARGE SCALE GENOMIC DNA]</scope>
    <source>
        <strain evidence="5 6">NIES-806</strain>
    </source>
</reference>
<keyword evidence="3" id="KW-0067">ATP-binding</keyword>
<keyword evidence="2" id="KW-0547">Nucleotide-binding</keyword>